<dbReference type="AlphaFoldDB" id="A0A7T4UPX8"/>
<keyword evidence="4" id="KW-0949">S-adenosyl-L-methionine</keyword>
<dbReference type="PIRSF" id="PIRSF003085">
    <property type="entry name" value="CMAS"/>
    <property type="match status" value="1"/>
</dbReference>
<reference evidence="7 8" key="1">
    <citation type="submission" date="2020-12" db="EMBL/GenBank/DDBJ databases">
        <authorList>
            <person name="Shan Y."/>
        </authorList>
    </citation>
    <scope>NUCLEOTIDE SEQUENCE [LARGE SCALE GENOMIC DNA]</scope>
    <source>
        <strain evidence="8">csc3.9</strain>
    </source>
</reference>
<evidence type="ECO:0000313" key="7">
    <source>
        <dbReference type="EMBL" id="QQD18153.1"/>
    </source>
</evidence>
<dbReference type="RefSeq" id="WP_198569651.1">
    <property type="nucleotide sequence ID" value="NZ_CP066167.1"/>
</dbReference>
<dbReference type="GO" id="GO:0008168">
    <property type="term" value="F:methyltransferase activity"/>
    <property type="evidence" value="ECO:0007669"/>
    <property type="project" value="UniProtKB-KW"/>
</dbReference>
<protein>
    <submittedName>
        <fullName evidence="7">Class I SAM-dependent methyltransferase</fullName>
    </submittedName>
</protein>
<evidence type="ECO:0000256" key="5">
    <source>
        <dbReference type="ARBA" id="ARBA00023098"/>
    </source>
</evidence>
<evidence type="ECO:0000256" key="3">
    <source>
        <dbReference type="ARBA" id="ARBA00022679"/>
    </source>
</evidence>
<accession>A0A7T4UPX8</accession>
<keyword evidence="8" id="KW-1185">Reference proteome</keyword>
<dbReference type="GO" id="GO:0032259">
    <property type="term" value="P:methylation"/>
    <property type="evidence" value="ECO:0007669"/>
    <property type="project" value="UniProtKB-KW"/>
</dbReference>
<sequence length="417" mass="47479">MKSAAIAFDTRLDTPWWGKRQQQMIAKVLAPLANAKTGVLSLTLPNGNSITFGDTPHARLNPHVRLHNWKAVRKAFTGGSLGWSEAYMDGDWDCDNLAALIEWVVINESHVGGTLDSGRLNQWVQAWRHRRNANSKRGSRRNIAYHYDLGNEFYEQWLDPSMTYSSAYFKEGSSSADLTEGQYAKYQRLIDLLGVTDGDSVLEIGCGWGGFAEQLLRQKDVALHGITLSTEQLNYARERLQKQGLDRNAEFSLTDYRDTVGHYDHIVSIEMLEAVGEQYWPTYFDTLYQRLKPGGKAAIQIITIDESRFEQYRSNPDFIQTYIFPGGMLPSPERVEQHATKANLKMVDQKAFGTCYADTLAQWDRAFSANWPAIEPLGFDERFKRMWHYYLAYCEGGFRAGSIDVYQFVLEKPASTT</sequence>
<dbReference type="PANTHER" id="PTHR43667">
    <property type="entry name" value="CYCLOPROPANE-FATTY-ACYL-PHOSPHOLIPID SYNTHASE"/>
    <property type="match status" value="1"/>
</dbReference>
<feature type="active site" evidence="6">
    <location>
        <position position="394"/>
    </location>
</feature>
<proteinExistence type="inferred from homology"/>
<evidence type="ECO:0000256" key="1">
    <source>
        <dbReference type="ARBA" id="ARBA00010815"/>
    </source>
</evidence>
<dbReference type="KEGG" id="snan:I6N98_17730"/>
<dbReference type="CDD" id="cd02440">
    <property type="entry name" value="AdoMet_MTases"/>
    <property type="match status" value="1"/>
</dbReference>
<dbReference type="InterPro" id="IPR050723">
    <property type="entry name" value="CFA/CMAS"/>
</dbReference>
<dbReference type="Gene3D" id="3.40.50.150">
    <property type="entry name" value="Vaccinia Virus protein VP39"/>
    <property type="match status" value="1"/>
</dbReference>
<keyword evidence="3 7" id="KW-0808">Transferase</keyword>
<dbReference type="Pfam" id="PF02353">
    <property type="entry name" value="CMAS"/>
    <property type="match status" value="1"/>
</dbReference>
<dbReference type="Proteomes" id="UP000596063">
    <property type="component" value="Chromosome"/>
</dbReference>
<dbReference type="InterPro" id="IPR029063">
    <property type="entry name" value="SAM-dependent_MTases_sf"/>
</dbReference>
<gene>
    <name evidence="7" type="ORF">I6N98_17730</name>
</gene>
<evidence type="ECO:0000256" key="4">
    <source>
        <dbReference type="ARBA" id="ARBA00022691"/>
    </source>
</evidence>
<keyword evidence="5" id="KW-0443">Lipid metabolism</keyword>
<evidence type="ECO:0000256" key="2">
    <source>
        <dbReference type="ARBA" id="ARBA00022603"/>
    </source>
</evidence>
<comment type="similarity">
    <text evidence="1">Belongs to the CFA/CMAS family.</text>
</comment>
<evidence type="ECO:0000313" key="8">
    <source>
        <dbReference type="Proteomes" id="UP000596063"/>
    </source>
</evidence>
<dbReference type="SUPFAM" id="SSF53335">
    <property type="entry name" value="S-adenosyl-L-methionine-dependent methyltransferases"/>
    <property type="match status" value="1"/>
</dbReference>
<name>A0A7T4UPX8_9GAMM</name>
<organism evidence="7 8">
    <name type="scientific">Spongiibacter nanhainus</name>
    <dbReference type="NCBI Taxonomy" id="2794344"/>
    <lineage>
        <taxon>Bacteria</taxon>
        <taxon>Pseudomonadati</taxon>
        <taxon>Pseudomonadota</taxon>
        <taxon>Gammaproteobacteria</taxon>
        <taxon>Cellvibrionales</taxon>
        <taxon>Spongiibacteraceae</taxon>
        <taxon>Spongiibacter</taxon>
    </lineage>
</organism>
<dbReference type="EMBL" id="CP066167">
    <property type="protein sequence ID" value="QQD18153.1"/>
    <property type="molecule type" value="Genomic_DNA"/>
</dbReference>
<dbReference type="PANTHER" id="PTHR43667:SF2">
    <property type="entry name" value="FATTY ACID C-METHYL TRANSFERASE"/>
    <property type="match status" value="1"/>
</dbReference>
<dbReference type="InterPro" id="IPR003333">
    <property type="entry name" value="CMAS"/>
</dbReference>
<keyword evidence="2 7" id="KW-0489">Methyltransferase</keyword>
<evidence type="ECO:0000256" key="6">
    <source>
        <dbReference type="PIRSR" id="PIRSR003085-1"/>
    </source>
</evidence>
<dbReference type="GO" id="GO:0008610">
    <property type="term" value="P:lipid biosynthetic process"/>
    <property type="evidence" value="ECO:0007669"/>
    <property type="project" value="InterPro"/>
</dbReference>